<dbReference type="PANTHER" id="PTHR35788">
    <property type="entry name" value="EXPORTED PROTEIN-RELATED"/>
    <property type="match status" value="1"/>
</dbReference>
<dbReference type="OrthoDB" id="9813301at2"/>
<evidence type="ECO:0000313" key="1">
    <source>
        <dbReference type="EMBL" id="KLV16253.1"/>
    </source>
</evidence>
<reference evidence="1 2" key="1">
    <citation type="submission" date="2015-05" db="EMBL/GenBank/DDBJ databases">
        <title>Whole genome sequence and identification of bacterial endophytes from Costus igneus.</title>
        <authorList>
            <person name="Lee Y.P."/>
            <person name="Gan H.M."/>
            <person name="Eng W."/>
            <person name="Wheatley M.S."/>
            <person name="Caraballo A."/>
            <person name="Polter S."/>
            <person name="Savka M.A."/>
            <person name="Hudson A.O."/>
        </authorList>
    </citation>
    <scope>NUCLEOTIDE SEQUENCE [LARGE SCALE GENOMIC DNA]</scope>
    <source>
        <strain evidence="1 2">RIT379</strain>
    </source>
</reference>
<dbReference type="Proteomes" id="UP000036045">
    <property type="component" value="Unassembled WGS sequence"/>
</dbReference>
<dbReference type="Pfam" id="PF04294">
    <property type="entry name" value="VanW"/>
    <property type="match status" value="1"/>
</dbReference>
<dbReference type="PATRIC" id="fig|1397.4.peg.4619"/>
<dbReference type="InterPro" id="IPR052913">
    <property type="entry name" value="Glycopeptide_resist_protein"/>
</dbReference>
<name>A0A0J1HRA2_NIACI</name>
<dbReference type="GeneID" id="56347706"/>
<dbReference type="InterPro" id="IPR007391">
    <property type="entry name" value="Vancomycin_resist_VanW"/>
</dbReference>
<sequence length="276" mass="32423">MDITALRPKKRSAFRLYVGKKYYTTKRYVQWILARKRYAKKKQTVLLPHSYFTHKTMLLRELKDVDMKLQYNKIVNLKIAVSKINQIVLEPGETFSYWRTIGRPTYKKGYVDGMVLFAGSYRTGVGGGLCQLSNLIYWMTLHTPLTVVERHRHSYDVFPDSNRTQPFGSGATCSYNYLDLQIKNETDTPFQLYLKVTDSHLIGEWRGASPSLYNYDVYEKAHQITPAYFGGYIRHNQIYRKKYNRRGVLLEEEYITENHALMMYEPLLTSDEENTS</sequence>
<dbReference type="PANTHER" id="PTHR35788:SF1">
    <property type="entry name" value="EXPORTED PROTEIN"/>
    <property type="match status" value="1"/>
</dbReference>
<proteinExistence type="predicted"/>
<evidence type="ECO:0000313" key="2">
    <source>
        <dbReference type="Proteomes" id="UP000036045"/>
    </source>
</evidence>
<organism evidence="1 2">
    <name type="scientific">Niallia circulans</name>
    <name type="common">Bacillus circulans</name>
    <dbReference type="NCBI Taxonomy" id="1397"/>
    <lineage>
        <taxon>Bacteria</taxon>
        <taxon>Bacillati</taxon>
        <taxon>Bacillota</taxon>
        <taxon>Bacilli</taxon>
        <taxon>Bacillales</taxon>
        <taxon>Bacillaceae</taxon>
        <taxon>Niallia</taxon>
    </lineage>
</organism>
<protein>
    <submittedName>
        <fullName evidence="1">Vancomycin resistance protein</fullName>
    </submittedName>
</protein>
<dbReference type="RefSeq" id="WP_047944999.1">
    <property type="nucleotide sequence ID" value="NZ_CP053989.1"/>
</dbReference>
<gene>
    <name evidence="1" type="ORF">ABW02_25385</name>
</gene>
<keyword evidence="2" id="KW-1185">Reference proteome</keyword>
<accession>A0A0J1HRA2</accession>
<comment type="caution">
    <text evidence="1">The sequence shown here is derived from an EMBL/GenBank/DDBJ whole genome shotgun (WGS) entry which is preliminary data.</text>
</comment>
<dbReference type="EMBL" id="LDPH01000054">
    <property type="protein sequence ID" value="KLV16253.1"/>
    <property type="molecule type" value="Genomic_DNA"/>
</dbReference>
<dbReference type="AlphaFoldDB" id="A0A0J1HRA2"/>